<protein>
    <recommendedName>
        <fullName evidence="1">BioF2-like acetyltransferase domain-containing protein</fullName>
    </recommendedName>
</protein>
<evidence type="ECO:0000259" key="1">
    <source>
        <dbReference type="Pfam" id="PF13480"/>
    </source>
</evidence>
<sequence length="378" mass="41901">MTPASTALHDRLPHAGTRGLLDLGGSALPVELDDALSRLYGNIHSTPAHLRIYGGLDEVNAVYVARDHEALSAVLLLRDDGRRLRVINEGMRLEAAALEDFARHAFAARPHLSAIEFNAVEAPPLTIGFPVQQAICTADMPLALPPDADTYLASLGKNMRRNLRRYMDRLLQLHPSFRFEILEREAISPADARAVIDLNRARIAGKQQAYSIDDEEERILALLGERGMAGIGRIDGRVCCGALGYRVGGRYFFKIIGHDPQYNPCSLGILCCYLMIRACIERGCSEFNFMWNEYEYKYALGARRRDLQRVVIYRSRLHQLAQGRLAAGLALAGARHRAAALLEPGARLDELPAGARATAHLLRTMRAVKRGLAFRRAT</sequence>
<dbReference type="Gene3D" id="3.40.630.30">
    <property type="match status" value="1"/>
</dbReference>
<proteinExistence type="predicted"/>
<dbReference type="InterPro" id="IPR038740">
    <property type="entry name" value="BioF2-like_GNAT_dom"/>
</dbReference>
<reference evidence="2 3" key="1">
    <citation type="journal article" date="2022" name="Int. J. Syst. Evol. Microbiol.">
        <title>Noviherbaspirillum aridicola sp. nov., isolated from an arid soil in Pakistan.</title>
        <authorList>
            <person name="Khan I.U."/>
            <person name="Saqib M."/>
            <person name="Amin A."/>
            <person name="Hussain F."/>
            <person name="Li L."/>
            <person name="Liu Y.H."/>
            <person name="Fang B.Z."/>
            <person name="Ahmed I."/>
            <person name="Li W.J."/>
        </authorList>
    </citation>
    <scope>NUCLEOTIDE SEQUENCE [LARGE SCALE GENOMIC DNA]</scope>
    <source>
        <strain evidence="2 3">NCCP-691</strain>
    </source>
</reference>
<gene>
    <name evidence="2" type="ORF">NCCP691_22330</name>
</gene>
<dbReference type="EMBL" id="BPMK01000009">
    <property type="protein sequence ID" value="GIZ52219.1"/>
    <property type="molecule type" value="Genomic_DNA"/>
</dbReference>
<dbReference type="RefSeq" id="WP_220808382.1">
    <property type="nucleotide sequence ID" value="NZ_BPMK01000009.1"/>
</dbReference>
<feature type="domain" description="BioF2-like acetyltransferase" evidence="1">
    <location>
        <begin position="157"/>
        <end position="297"/>
    </location>
</feature>
<comment type="caution">
    <text evidence="2">The sequence shown here is derived from an EMBL/GenBank/DDBJ whole genome shotgun (WGS) entry which is preliminary data.</text>
</comment>
<name>A0ABQ4Q681_9BURK</name>
<dbReference type="SUPFAM" id="SSF55729">
    <property type="entry name" value="Acyl-CoA N-acyltransferases (Nat)"/>
    <property type="match status" value="1"/>
</dbReference>
<keyword evidence="3" id="KW-1185">Reference proteome</keyword>
<dbReference type="Pfam" id="PF13480">
    <property type="entry name" value="Acetyltransf_6"/>
    <property type="match status" value="1"/>
</dbReference>
<evidence type="ECO:0000313" key="3">
    <source>
        <dbReference type="Proteomes" id="UP000887222"/>
    </source>
</evidence>
<accession>A0ABQ4Q681</accession>
<dbReference type="InterPro" id="IPR016181">
    <property type="entry name" value="Acyl_CoA_acyltransferase"/>
</dbReference>
<evidence type="ECO:0000313" key="2">
    <source>
        <dbReference type="EMBL" id="GIZ52219.1"/>
    </source>
</evidence>
<dbReference type="Proteomes" id="UP000887222">
    <property type="component" value="Unassembled WGS sequence"/>
</dbReference>
<organism evidence="2 3">
    <name type="scientific">Noviherbaspirillum aridicola</name>
    <dbReference type="NCBI Taxonomy" id="2849687"/>
    <lineage>
        <taxon>Bacteria</taxon>
        <taxon>Pseudomonadati</taxon>
        <taxon>Pseudomonadota</taxon>
        <taxon>Betaproteobacteria</taxon>
        <taxon>Burkholderiales</taxon>
        <taxon>Oxalobacteraceae</taxon>
        <taxon>Noviherbaspirillum</taxon>
    </lineage>
</organism>